<dbReference type="Pfam" id="PF17919">
    <property type="entry name" value="RT_RNaseH_2"/>
    <property type="match status" value="1"/>
</dbReference>
<name>A0A4U0VJC8_9PEZI</name>
<evidence type="ECO:0000313" key="4">
    <source>
        <dbReference type="Proteomes" id="UP000308768"/>
    </source>
</evidence>
<dbReference type="Pfam" id="PF00078">
    <property type="entry name" value="RVT_1"/>
    <property type="match status" value="1"/>
</dbReference>
<dbReference type="GO" id="GO:0003824">
    <property type="term" value="F:catalytic activity"/>
    <property type="evidence" value="ECO:0007669"/>
    <property type="project" value="UniProtKB-KW"/>
</dbReference>
<protein>
    <recommendedName>
        <fullName evidence="2">Reverse transcriptase domain-containing protein</fullName>
    </recommendedName>
</protein>
<dbReference type="EMBL" id="NAJN01002775">
    <property type="protein sequence ID" value="TKA49304.1"/>
    <property type="molecule type" value="Genomic_DNA"/>
</dbReference>
<accession>A0A4U0VJC8</accession>
<dbReference type="OrthoDB" id="5599418at2759"/>
<feature type="domain" description="Reverse transcriptase" evidence="2">
    <location>
        <begin position="94"/>
        <end position="273"/>
    </location>
</feature>
<dbReference type="InterPro" id="IPR043128">
    <property type="entry name" value="Rev_trsase/Diguanyl_cyclase"/>
</dbReference>
<dbReference type="Proteomes" id="UP000308768">
    <property type="component" value="Unassembled WGS sequence"/>
</dbReference>
<dbReference type="FunFam" id="3.30.70.270:FF:000020">
    <property type="entry name" value="Transposon Tf2-6 polyprotein-like Protein"/>
    <property type="match status" value="1"/>
</dbReference>
<proteinExistence type="predicted"/>
<reference evidence="3 4" key="1">
    <citation type="submission" date="2017-03" db="EMBL/GenBank/DDBJ databases">
        <title>Genomes of endolithic fungi from Antarctica.</title>
        <authorList>
            <person name="Coleine C."/>
            <person name="Masonjones S."/>
            <person name="Stajich J.E."/>
        </authorList>
    </citation>
    <scope>NUCLEOTIDE SEQUENCE [LARGE SCALE GENOMIC DNA]</scope>
    <source>
        <strain evidence="3 4">CCFEE 5187</strain>
    </source>
</reference>
<organism evidence="3 4">
    <name type="scientific">Cryomyces minteri</name>
    <dbReference type="NCBI Taxonomy" id="331657"/>
    <lineage>
        <taxon>Eukaryota</taxon>
        <taxon>Fungi</taxon>
        <taxon>Dikarya</taxon>
        <taxon>Ascomycota</taxon>
        <taxon>Pezizomycotina</taxon>
        <taxon>Dothideomycetes</taxon>
        <taxon>Dothideomycetes incertae sedis</taxon>
        <taxon>Cryomyces</taxon>
    </lineage>
</organism>
<dbReference type="PANTHER" id="PTHR37984">
    <property type="entry name" value="PROTEIN CBG26694"/>
    <property type="match status" value="1"/>
</dbReference>
<evidence type="ECO:0000256" key="1">
    <source>
        <dbReference type="ARBA" id="ARBA00023268"/>
    </source>
</evidence>
<dbReference type="PANTHER" id="PTHR37984:SF5">
    <property type="entry name" value="PROTEIN NYNRIN-LIKE"/>
    <property type="match status" value="1"/>
</dbReference>
<dbReference type="InterPro" id="IPR043502">
    <property type="entry name" value="DNA/RNA_pol_sf"/>
</dbReference>
<dbReference type="Gene3D" id="3.30.70.270">
    <property type="match status" value="2"/>
</dbReference>
<dbReference type="STRING" id="331657.A0A4U0VJC8"/>
<dbReference type="AlphaFoldDB" id="A0A4U0VJC8"/>
<dbReference type="Gene3D" id="3.10.10.10">
    <property type="entry name" value="HIV Type 1 Reverse Transcriptase, subunit A, domain 1"/>
    <property type="match status" value="1"/>
</dbReference>
<dbReference type="InterPro" id="IPR041577">
    <property type="entry name" value="RT_RNaseH_2"/>
</dbReference>
<keyword evidence="4" id="KW-1185">Reference proteome</keyword>
<keyword evidence="1" id="KW-0511">Multifunctional enzyme</keyword>
<dbReference type="CDD" id="cd09274">
    <property type="entry name" value="RNase_HI_RT_Ty3"/>
    <property type="match status" value="1"/>
</dbReference>
<dbReference type="InterPro" id="IPR050951">
    <property type="entry name" value="Retrovirus_Pol_polyprotein"/>
</dbReference>
<feature type="non-terminal residue" evidence="3">
    <location>
        <position position="1"/>
    </location>
</feature>
<gene>
    <name evidence="3" type="ORF">B0A49_13706</name>
</gene>
<comment type="caution">
    <text evidence="3">The sequence shown here is derived from an EMBL/GenBank/DDBJ whole genome shotgun (WGS) entry which is preliminary data.</text>
</comment>
<evidence type="ECO:0000313" key="3">
    <source>
        <dbReference type="EMBL" id="TKA49304.1"/>
    </source>
</evidence>
<dbReference type="PROSITE" id="PS50878">
    <property type="entry name" value="RT_POL"/>
    <property type="match status" value="1"/>
</dbReference>
<dbReference type="InterPro" id="IPR000477">
    <property type="entry name" value="RT_dom"/>
</dbReference>
<evidence type="ECO:0000259" key="2">
    <source>
        <dbReference type="PROSITE" id="PS50878"/>
    </source>
</evidence>
<sequence length="491" mass="56724">LAKKRNHEIFAISIKDIEKALKPKQEVDPATILPTEYHEYLDVFSRKQADMLPTRRPYDHKITLEEGKQPGFGPLYGMTQDELKVLQKYLTEHLAKGFIRASSSPAASPVLFVRKPGGGLRFCVDYRALNAISVKNRYPIPLIRETLDRLCQAKVYTKLDIIAAFNRLRIAKGDEWKTAFRTRYGLYEYLVMPFGLANAPSSFQHYINDVLREHLDVFCTAYIDDIPIYSNSLEEHRHHVRLVLRALRTAGLQIDIEKCTFHATEVLYLGQVITTKGIRMDPKKVETVQEWKTPKNVKDVRAFIGFAGFYRRFIHRFSTIVDPLVRLTKKDTPFSWNMACTQAFEELKTAFTSAPILKHFDPEAQIVVETDASNYVSAGVLSQYDSQGVLWPVAYFSKRHSPAECNYEIYDKELLAIIRAFEQWRPELEGAALPIQTLTDHKNLQYSTTTKQLSHRQAHDLRIYQLKTKTKDTRIAHRRYYGLVSSKNWPC</sequence>
<dbReference type="CDD" id="cd01647">
    <property type="entry name" value="RT_LTR"/>
    <property type="match status" value="1"/>
</dbReference>
<dbReference type="SUPFAM" id="SSF56672">
    <property type="entry name" value="DNA/RNA polymerases"/>
    <property type="match status" value="1"/>
</dbReference>